<feature type="region of interest" description="Disordered" evidence="6">
    <location>
        <begin position="170"/>
        <end position="195"/>
    </location>
</feature>
<feature type="domain" description="BHLH" evidence="7">
    <location>
        <begin position="503"/>
        <end position="553"/>
    </location>
</feature>
<dbReference type="SMART" id="SM00353">
    <property type="entry name" value="HLH"/>
    <property type="match status" value="1"/>
</dbReference>
<evidence type="ECO:0000256" key="6">
    <source>
        <dbReference type="SAM" id="MobiDB-lite"/>
    </source>
</evidence>
<accession>A0ABP0VKW1</accession>
<evidence type="ECO:0000313" key="8">
    <source>
        <dbReference type="EMBL" id="CAK9255079.1"/>
    </source>
</evidence>
<dbReference type="SUPFAM" id="SSF47459">
    <property type="entry name" value="HLH, helix-loop-helix DNA-binding domain"/>
    <property type="match status" value="1"/>
</dbReference>
<feature type="compositionally biased region" description="Low complexity" evidence="6">
    <location>
        <begin position="183"/>
        <end position="195"/>
    </location>
</feature>
<dbReference type="PANTHER" id="PTHR12565:SF184">
    <property type="entry name" value="BHLH TRANSCRIPTION FACTOR"/>
    <property type="match status" value="1"/>
</dbReference>
<protein>
    <recommendedName>
        <fullName evidence="7">BHLH domain-containing protein</fullName>
    </recommendedName>
</protein>
<feature type="region of interest" description="Disordered" evidence="6">
    <location>
        <begin position="233"/>
        <end position="261"/>
    </location>
</feature>
<evidence type="ECO:0000256" key="4">
    <source>
        <dbReference type="ARBA" id="ARBA00023242"/>
    </source>
</evidence>
<dbReference type="Pfam" id="PF00010">
    <property type="entry name" value="HLH"/>
    <property type="match status" value="1"/>
</dbReference>
<sequence>MAAKYRGVRGEITRTCATRSVRAFVSEAGQRTHVIKAALAATKPGKESLELVKKLQQEKEAAAGKVPFQEFSSSAEPLSEGGGRMMMTMTTTTCLKNVAAFDPDSSITEQARRCNFSSLQDRPPRSARKMLPQKPSWSYSTKSPAAPLRIVQDSPVLSIRSRLLTRDLKPLERTPTTLKTRRNSSSSSRSLHSPVRISLSPATILQTPRGKNFAQQDKKGTMEIKGRIIITPNPKAARKKKPWEWSPPKQGEQRSTGKAEAKLSKIQKEILKKIAGGGGPMGAKQTLRKKEGASRAMRSSIDLSVAGRRARRLSQVLRSENAVLEQNQQYLKELQQLREQIAQKDQEVERLTSAGMLLKQLCTTQGEELKALKEAFPALLKEMSELRDTHGKQERESDTAQRVVTLQDEISSLQGKIECLTADLKQVFLPLTTFLSKSASSYLQNQHNTTPQICSSSVETSYSAGESLSSLVLMKERCTVTKLSERTSLLQQDYIHVRARRGEATDSHSIAERVRREKISERMKYLQELVPGCNKVTGKAVMLDEIINYVQCLQLQVEFLSMKLAAVNLSRLDFDVDKSLAKELLCASMAPSMLPMGPDPMAMSYEHQQQLLQQRQVHNLQSVGFSDLDQFRALDSAFEASLPRTMTTAVCTPLSCLDAFADNL</sequence>
<dbReference type="Proteomes" id="UP001497444">
    <property type="component" value="Chromosome 1"/>
</dbReference>
<dbReference type="CDD" id="cd18919">
    <property type="entry name" value="bHLH_AtBPE_like"/>
    <property type="match status" value="1"/>
</dbReference>
<comment type="subcellular location">
    <subcellularLocation>
        <location evidence="1">Nucleus</location>
    </subcellularLocation>
</comment>
<keyword evidence="4" id="KW-0539">Nucleus</keyword>
<feature type="compositionally biased region" description="Basic and acidic residues" evidence="6">
    <location>
        <begin position="251"/>
        <end position="261"/>
    </location>
</feature>
<dbReference type="InterPro" id="IPR011598">
    <property type="entry name" value="bHLH_dom"/>
</dbReference>
<evidence type="ECO:0000256" key="1">
    <source>
        <dbReference type="ARBA" id="ARBA00004123"/>
    </source>
</evidence>
<name>A0ABP0VKW1_9BRYO</name>
<dbReference type="EMBL" id="OZ020096">
    <property type="protein sequence ID" value="CAK9255079.1"/>
    <property type="molecule type" value="Genomic_DNA"/>
</dbReference>
<evidence type="ECO:0000259" key="7">
    <source>
        <dbReference type="PROSITE" id="PS50888"/>
    </source>
</evidence>
<gene>
    <name evidence="8" type="ORF">CSSPJE1EN1_LOCUS557</name>
</gene>
<dbReference type="PANTHER" id="PTHR12565">
    <property type="entry name" value="STEROL REGULATORY ELEMENT-BINDING PROTEIN"/>
    <property type="match status" value="1"/>
</dbReference>
<evidence type="ECO:0000313" key="9">
    <source>
        <dbReference type="Proteomes" id="UP001497444"/>
    </source>
</evidence>
<evidence type="ECO:0000256" key="2">
    <source>
        <dbReference type="ARBA" id="ARBA00023015"/>
    </source>
</evidence>
<feature type="coiled-coil region" evidence="5">
    <location>
        <begin position="320"/>
        <end position="423"/>
    </location>
</feature>
<reference evidence="8 9" key="1">
    <citation type="submission" date="2024-02" db="EMBL/GenBank/DDBJ databases">
        <authorList>
            <consortium name="ELIXIR-Norway"/>
            <consortium name="Elixir Norway"/>
        </authorList>
    </citation>
    <scope>NUCLEOTIDE SEQUENCE [LARGE SCALE GENOMIC DNA]</scope>
</reference>
<dbReference type="Gene3D" id="4.10.280.10">
    <property type="entry name" value="Helix-loop-helix DNA-binding domain"/>
    <property type="match status" value="1"/>
</dbReference>
<dbReference type="InterPro" id="IPR024097">
    <property type="entry name" value="bHLH_ZIP_TF"/>
</dbReference>
<feature type="region of interest" description="Disordered" evidence="6">
    <location>
        <begin position="118"/>
        <end position="142"/>
    </location>
</feature>
<evidence type="ECO:0000256" key="3">
    <source>
        <dbReference type="ARBA" id="ARBA00023163"/>
    </source>
</evidence>
<organism evidence="8 9">
    <name type="scientific">Sphagnum jensenii</name>
    <dbReference type="NCBI Taxonomy" id="128206"/>
    <lineage>
        <taxon>Eukaryota</taxon>
        <taxon>Viridiplantae</taxon>
        <taxon>Streptophyta</taxon>
        <taxon>Embryophyta</taxon>
        <taxon>Bryophyta</taxon>
        <taxon>Sphagnophytina</taxon>
        <taxon>Sphagnopsida</taxon>
        <taxon>Sphagnales</taxon>
        <taxon>Sphagnaceae</taxon>
        <taxon>Sphagnum</taxon>
    </lineage>
</organism>
<keyword evidence="9" id="KW-1185">Reference proteome</keyword>
<dbReference type="InterPro" id="IPR036638">
    <property type="entry name" value="HLH_DNA-bd_sf"/>
</dbReference>
<proteinExistence type="predicted"/>
<evidence type="ECO:0000256" key="5">
    <source>
        <dbReference type="SAM" id="Coils"/>
    </source>
</evidence>
<keyword evidence="5" id="KW-0175">Coiled coil</keyword>
<feature type="region of interest" description="Disordered" evidence="6">
    <location>
        <begin position="275"/>
        <end position="295"/>
    </location>
</feature>
<dbReference type="PROSITE" id="PS50888">
    <property type="entry name" value="BHLH"/>
    <property type="match status" value="1"/>
</dbReference>
<keyword evidence="3" id="KW-0804">Transcription</keyword>
<keyword evidence="2" id="KW-0805">Transcription regulation</keyword>